<proteinExistence type="predicted"/>
<sequence>MTNCRWSPLALGLSLGIVWGISLFIMGLSAYFFAYGEIFVTSVGTLYVGYDATILGSIIGGIIGFIDAFIGGVIVAWLYNFFSNCCCKHKKK</sequence>
<evidence type="ECO:0000313" key="3">
    <source>
        <dbReference type="Proteomes" id="UP000054858"/>
    </source>
</evidence>
<dbReference type="EMBL" id="LNYP01000029">
    <property type="protein sequence ID" value="KTD37749.1"/>
    <property type="molecule type" value="Genomic_DNA"/>
</dbReference>
<keyword evidence="1" id="KW-0812">Transmembrane</keyword>
<dbReference type="AlphaFoldDB" id="A0A0W0WZK4"/>
<gene>
    <name evidence="2" type="ORF">Loak_1425</name>
</gene>
<organism evidence="2 3">
    <name type="scientific">Legionella oakridgensis</name>
    <dbReference type="NCBI Taxonomy" id="29423"/>
    <lineage>
        <taxon>Bacteria</taxon>
        <taxon>Pseudomonadati</taxon>
        <taxon>Pseudomonadota</taxon>
        <taxon>Gammaproteobacteria</taxon>
        <taxon>Legionellales</taxon>
        <taxon>Legionellaceae</taxon>
        <taxon>Legionella</taxon>
    </lineage>
</organism>
<dbReference type="PATRIC" id="fig|29423.5.peg.1491"/>
<dbReference type="Proteomes" id="UP000054858">
    <property type="component" value="Unassembled WGS sequence"/>
</dbReference>
<feature type="transmembrane region" description="Helical" evidence="1">
    <location>
        <begin position="54"/>
        <end position="82"/>
    </location>
</feature>
<dbReference type="RefSeq" id="WP_025385393.1">
    <property type="nucleotide sequence ID" value="NZ_LCUA01000002.1"/>
</dbReference>
<name>A0A0W0WZK4_9GAMM</name>
<evidence type="ECO:0000256" key="1">
    <source>
        <dbReference type="SAM" id="Phobius"/>
    </source>
</evidence>
<evidence type="ECO:0000313" key="2">
    <source>
        <dbReference type="EMBL" id="KTD37749.1"/>
    </source>
</evidence>
<comment type="caution">
    <text evidence="2">The sequence shown here is derived from an EMBL/GenBank/DDBJ whole genome shotgun (WGS) entry which is preliminary data.</text>
</comment>
<accession>A0A0W0WZK4</accession>
<reference evidence="2 3" key="1">
    <citation type="submission" date="2015-11" db="EMBL/GenBank/DDBJ databases">
        <title>Genomic analysis of 38 Legionella species identifies large and diverse effector repertoires.</title>
        <authorList>
            <person name="Burstein D."/>
            <person name="Amaro F."/>
            <person name="Zusman T."/>
            <person name="Lifshitz Z."/>
            <person name="Cohen O."/>
            <person name="Gilbert J.A."/>
            <person name="Pupko T."/>
            <person name="Shuman H.A."/>
            <person name="Segal G."/>
        </authorList>
    </citation>
    <scope>NUCLEOTIDE SEQUENCE [LARGE SCALE GENOMIC DNA]</scope>
    <source>
        <strain evidence="2 3">Oak Ridge-10</strain>
    </source>
</reference>
<feature type="transmembrane region" description="Helical" evidence="1">
    <location>
        <begin position="12"/>
        <end position="34"/>
    </location>
</feature>
<keyword evidence="1" id="KW-1133">Transmembrane helix</keyword>
<dbReference type="NCBIfam" id="NF037947">
    <property type="entry name" value="holin_4"/>
    <property type="match status" value="1"/>
</dbReference>
<protein>
    <submittedName>
        <fullName evidence="2">Uncharacterized protein</fullName>
    </submittedName>
</protein>
<keyword evidence="1" id="KW-0472">Membrane</keyword>